<dbReference type="Proteomes" id="UP000008021">
    <property type="component" value="Chromosome 1"/>
</dbReference>
<feature type="region of interest" description="Disordered" evidence="1">
    <location>
        <begin position="98"/>
        <end position="129"/>
    </location>
</feature>
<feature type="compositionally biased region" description="Low complexity" evidence="1">
    <location>
        <begin position="98"/>
        <end position="107"/>
    </location>
</feature>
<dbReference type="AlphaFoldDB" id="A0A0E0CAM8"/>
<keyword evidence="2" id="KW-0472">Membrane</keyword>
<dbReference type="STRING" id="40149.A0A0E0CAM8"/>
<evidence type="ECO:0000313" key="4">
    <source>
        <dbReference type="Proteomes" id="UP000008021"/>
    </source>
</evidence>
<dbReference type="HOGENOM" id="CLU_126223_0_0_1"/>
<name>A0A0E0CAM8_9ORYZ</name>
<keyword evidence="4" id="KW-1185">Reference proteome</keyword>
<feature type="compositionally biased region" description="Pro residues" evidence="1">
    <location>
        <begin position="108"/>
        <end position="118"/>
    </location>
</feature>
<dbReference type="EnsemblPlants" id="OMERI01G35030.1">
    <property type="protein sequence ID" value="OMERI01G35030.1"/>
    <property type="gene ID" value="OMERI01G35030"/>
</dbReference>
<dbReference type="PANTHER" id="PTHR36794">
    <property type="entry name" value="TRANSMEMBRANE PROTEIN"/>
    <property type="match status" value="1"/>
</dbReference>
<keyword evidence="2" id="KW-1133">Transmembrane helix</keyword>
<organism evidence="3">
    <name type="scientific">Oryza meridionalis</name>
    <dbReference type="NCBI Taxonomy" id="40149"/>
    <lineage>
        <taxon>Eukaryota</taxon>
        <taxon>Viridiplantae</taxon>
        <taxon>Streptophyta</taxon>
        <taxon>Embryophyta</taxon>
        <taxon>Tracheophyta</taxon>
        <taxon>Spermatophyta</taxon>
        <taxon>Magnoliopsida</taxon>
        <taxon>Liliopsida</taxon>
        <taxon>Poales</taxon>
        <taxon>Poaceae</taxon>
        <taxon>BOP clade</taxon>
        <taxon>Oryzoideae</taxon>
        <taxon>Oryzeae</taxon>
        <taxon>Oryzinae</taxon>
        <taxon>Oryza</taxon>
    </lineage>
</organism>
<dbReference type="Gramene" id="OMERI01G35030.1">
    <property type="protein sequence ID" value="OMERI01G35030.1"/>
    <property type="gene ID" value="OMERI01G35030"/>
</dbReference>
<sequence>MAAAAGDGKDAKATRQPEQQPEAAAAEAGVAAYGGGVIAKLEEQWRKTKEHAETYPYVWGSYILVYGGLAAYLTWRWRKLRRTEDRVRGLQARLRQLAAAEESQAASTPPPPQQPPLSGPGKPTSGPCRQADLQAQLLFIWKTVKPLW</sequence>
<dbReference type="eggNOG" id="ENOG502S9D2">
    <property type="taxonomic scope" value="Eukaryota"/>
</dbReference>
<reference evidence="3" key="1">
    <citation type="submission" date="2015-04" db="UniProtKB">
        <authorList>
            <consortium name="EnsemblPlants"/>
        </authorList>
    </citation>
    <scope>IDENTIFICATION</scope>
</reference>
<feature type="transmembrane region" description="Helical" evidence="2">
    <location>
        <begin position="57"/>
        <end position="75"/>
    </location>
</feature>
<dbReference type="PANTHER" id="PTHR36794:SF1">
    <property type="entry name" value="TRANSMEMBRANE PROTEIN"/>
    <property type="match status" value="1"/>
</dbReference>
<proteinExistence type="predicted"/>
<accession>A0A0E0CAM8</accession>
<evidence type="ECO:0000256" key="2">
    <source>
        <dbReference type="SAM" id="Phobius"/>
    </source>
</evidence>
<evidence type="ECO:0000313" key="3">
    <source>
        <dbReference type="EnsemblPlants" id="OMERI01G35030.1"/>
    </source>
</evidence>
<reference evidence="3" key="2">
    <citation type="submission" date="2018-05" db="EMBL/GenBank/DDBJ databases">
        <title>OmerRS3 (Oryza meridionalis Reference Sequence Version 3).</title>
        <authorList>
            <person name="Zhang J."/>
            <person name="Kudrna D."/>
            <person name="Lee S."/>
            <person name="Talag J."/>
            <person name="Welchert J."/>
            <person name="Wing R.A."/>
        </authorList>
    </citation>
    <scope>NUCLEOTIDE SEQUENCE [LARGE SCALE GENOMIC DNA]</scope>
    <source>
        <strain evidence="3">cv. OR44</strain>
    </source>
</reference>
<keyword evidence="2" id="KW-0812">Transmembrane</keyword>
<feature type="region of interest" description="Disordered" evidence="1">
    <location>
        <begin position="1"/>
        <end position="27"/>
    </location>
</feature>
<protein>
    <submittedName>
        <fullName evidence="3">Uncharacterized protein</fullName>
    </submittedName>
</protein>
<evidence type="ECO:0000256" key="1">
    <source>
        <dbReference type="SAM" id="MobiDB-lite"/>
    </source>
</evidence>